<sequence>MSLNKTAHDSDSTITQQHGISKVQSEGMVNFDWIGRRLVREGEYPPTGGDYIMESELLKPYRIVPAGSKVMPALLRSVPGRTCFRVDDAGIIRGVSVEGSPDLIKEQLFECHYDEAYLDNNSELMTMAPIAWSTGYDSVSLGRHSRQFSNALCLPNREVRVSLPWFDL</sequence>
<dbReference type="EMBL" id="MDYQ01000013">
    <property type="protein sequence ID" value="PRP88172.1"/>
    <property type="molecule type" value="Genomic_DNA"/>
</dbReference>
<evidence type="ECO:0000313" key="2">
    <source>
        <dbReference type="Proteomes" id="UP000241769"/>
    </source>
</evidence>
<protein>
    <submittedName>
        <fullName evidence="1">Uncharacterized protein</fullName>
    </submittedName>
</protein>
<accession>A0A2P6NW32</accession>
<name>A0A2P6NW32_9EUKA</name>
<proteinExistence type="predicted"/>
<evidence type="ECO:0000313" key="1">
    <source>
        <dbReference type="EMBL" id="PRP88172.1"/>
    </source>
</evidence>
<comment type="caution">
    <text evidence="1">The sequence shown here is derived from an EMBL/GenBank/DDBJ whole genome shotgun (WGS) entry which is preliminary data.</text>
</comment>
<dbReference type="InParanoid" id="A0A2P6NW32"/>
<keyword evidence="2" id="KW-1185">Reference proteome</keyword>
<gene>
    <name evidence="1" type="ORF">PROFUN_03995</name>
</gene>
<dbReference type="AlphaFoldDB" id="A0A2P6NW32"/>
<organism evidence="1 2">
    <name type="scientific">Planoprotostelium fungivorum</name>
    <dbReference type="NCBI Taxonomy" id="1890364"/>
    <lineage>
        <taxon>Eukaryota</taxon>
        <taxon>Amoebozoa</taxon>
        <taxon>Evosea</taxon>
        <taxon>Variosea</taxon>
        <taxon>Cavosteliida</taxon>
        <taxon>Cavosteliaceae</taxon>
        <taxon>Planoprotostelium</taxon>
    </lineage>
</organism>
<dbReference type="Proteomes" id="UP000241769">
    <property type="component" value="Unassembled WGS sequence"/>
</dbReference>
<reference evidence="1 2" key="1">
    <citation type="journal article" date="2018" name="Genome Biol. Evol.">
        <title>Multiple Roots of Fruiting Body Formation in Amoebozoa.</title>
        <authorList>
            <person name="Hillmann F."/>
            <person name="Forbes G."/>
            <person name="Novohradska S."/>
            <person name="Ferling I."/>
            <person name="Riege K."/>
            <person name="Groth M."/>
            <person name="Westermann M."/>
            <person name="Marz M."/>
            <person name="Spaller T."/>
            <person name="Winckler T."/>
            <person name="Schaap P."/>
            <person name="Glockner G."/>
        </authorList>
    </citation>
    <scope>NUCLEOTIDE SEQUENCE [LARGE SCALE GENOMIC DNA]</scope>
    <source>
        <strain evidence="1 2">Jena</strain>
    </source>
</reference>